<organism evidence="6 7">
    <name type="scientific">Elysia chlorotica</name>
    <name type="common">Eastern emerald elysia</name>
    <name type="synonym">Sea slug</name>
    <dbReference type="NCBI Taxonomy" id="188477"/>
    <lineage>
        <taxon>Eukaryota</taxon>
        <taxon>Metazoa</taxon>
        <taxon>Spiralia</taxon>
        <taxon>Lophotrochozoa</taxon>
        <taxon>Mollusca</taxon>
        <taxon>Gastropoda</taxon>
        <taxon>Heterobranchia</taxon>
        <taxon>Euthyneura</taxon>
        <taxon>Panpulmonata</taxon>
        <taxon>Sacoglossa</taxon>
        <taxon>Placobranchoidea</taxon>
        <taxon>Plakobranchidae</taxon>
        <taxon>Elysia</taxon>
    </lineage>
</organism>
<evidence type="ECO:0000256" key="1">
    <source>
        <dbReference type="ARBA" id="ARBA00022448"/>
    </source>
</evidence>
<feature type="domain" description="START" evidence="5">
    <location>
        <begin position="20"/>
        <end position="210"/>
    </location>
</feature>
<dbReference type="GO" id="GO:0006869">
    <property type="term" value="P:lipid transport"/>
    <property type="evidence" value="ECO:0007669"/>
    <property type="project" value="UniProtKB-KW"/>
</dbReference>
<dbReference type="STRING" id="188477.A0A3S1BSQ8"/>
<evidence type="ECO:0000256" key="4">
    <source>
        <dbReference type="ARBA" id="ARBA00024750"/>
    </source>
</evidence>
<comment type="caution">
    <text evidence="6">The sequence shown here is derived from an EMBL/GenBank/DDBJ whole genome shotgun (WGS) entry which is preliminary data.</text>
</comment>
<gene>
    <name evidence="6" type="ORF">EGW08_001833</name>
</gene>
<dbReference type="PANTHER" id="PTHR46374:SF1">
    <property type="entry name" value="START DOMAIN-CONTAINING PROTEIN"/>
    <property type="match status" value="1"/>
</dbReference>
<dbReference type="Gene3D" id="3.30.530.20">
    <property type="match status" value="1"/>
</dbReference>
<dbReference type="InterPro" id="IPR000799">
    <property type="entry name" value="StAR-like"/>
</dbReference>
<evidence type="ECO:0000256" key="3">
    <source>
        <dbReference type="ARBA" id="ARBA00023121"/>
    </source>
</evidence>
<dbReference type="EMBL" id="RQTK01000033">
    <property type="protein sequence ID" value="RUS90428.1"/>
    <property type="molecule type" value="Genomic_DNA"/>
</dbReference>
<dbReference type="SMART" id="SM00234">
    <property type="entry name" value="START"/>
    <property type="match status" value="1"/>
</dbReference>
<dbReference type="AlphaFoldDB" id="A0A3S1BSQ8"/>
<dbReference type="OrthoDB" id="196858at2759"/>
<dbReference type="PANTHER" id="PTHR46374">
    <property type="entry name" value="PROTEIN CBG07384"/>
    <property type="match status" value="1"/>
</dbReference>
<evidence type="ECO:0000313" key="7">
    <source>
        <dbReference type="Proteomes" id="UP000271974"/>
    </source>
</evidence>
<evidence type="ECO:0000256" key="2">
    <source>
        <dbReference type="ARBA" id="ARBA00023055"/>
    </source>
</evidence>
<keyword evidence="2" id="KW-0445">Lipid transport</keyword>
<dbReference type="GO" id="GO:0008289">
    <property type="term" value="F:lipid binding"/>
    <property type="evidence" value="ECO:0007669"/>
    <property type="project" value="UniProtKB-KW"/>
</dbReference>
<dbReference type="Pfam" id="PF01852">
    <property type="entry name" value="START"/>
    <property type="match status" value="1"/>
</dbReference>
<protein>
    <recommendedName>
        <fullName evidence="5">START domain-containing protein</fullName>
    </recommendedName>
</protein>
<dbReference type="Proteomes" id="UP000271974">
    <property type="component" value="Unassembled WGS sequence"/>
</dbReference>
<dbReference type="InterPro" id="IPR002913">
    <property type="entry name" value="START_lipid-bd_dom"/>
</dbReference>
<dbReference type="InterPro" id="IPR023393">
    <property type="entry name" value="START-like_dom_sf"/>
</dbReference>
<dbReference type="PROSITE" id="PS50848">
    <property type="entry name" value="START"/>
    <property type="match status" value="1"/>
</dbReference>
<keyword evidence="3" id="KW-0446">Lipid-binding</keyword>
<keyword evidence="7" id="KW-1185">Reference proteome</keyword>
<proteinExistence type="predicted"/>
<evidence type="ECO:0000259" key="5">
    <source>
        <dbReference type="PROSITE" id="PS50848"/>
    </source>
</evidence>
<sequence>MDYNKIVQDAKALGEQSFLDEGWKRTSKSNDKFTIDMKPSKVSSGNMLRISATVDAPIDLCKNTITMMPDSRRPEWDKDLREIKLLQNIDDQTVLFYARTNPVAKGVISAREFVDVGRTEVSENQILVYGCSVDHPNIPSPDKYVRGFNACWLYRITKDPSQEGRTKMESVLDSDMKGWIPSSVINSTLPTVFGQAISTWLDFIAKETSS</sequence>
<reference evidence="6 7" key="1">
    <citation type="submission" date="2019-01" db="EMBL/GenBank/DDBJ databases">
        <title>A draft genome assembly of the solar-powered sea slug Elysia chlorotica.</title>
        <authorList>
            <person name="Cai H."/>
            <person name="Li Q."/>
            <person name="Fang X."/>
            <person name="Li J."/>
            <person name="Curtis N.E."/>
            <person name="Altenburger A."/>
            <person name="Shibata T."/>
            <person name="Feng M."/>
            <person name="Maeda T."/>
            <person name="Schwartz J.A."/>
            <person name="Shigenobu S."/>
            <person name="Lundholm N."/>
            <person name="Nishiyama T."/>
            <person name="Yang H."/>
            <person name="Hasebe M."/>
            <person name="Li S."/>
            <person name="Pierce S.K."/>
            <person name="Wang J."/>
        </authorList>
    </citation>
    <scope>NUCLEOTIDE SEQUENCE [LARGE SCALE GENOMIC DNA]</scope>
    <source>
        <strain evidence="6">EC2010</strain>
        <tissue evidence="6">Whole organism of an adult</tissue>
    </source>
</reference>
<dbReference type="SUPFAM" id="SSF55961">
    <property type="entry name" value="Bet v1-like"/>
    <property type="match status" value="1"/>
</dbReference>
<evidence type="ECO:0000313" key="6">
    <source>
        <dbReference type="EMBL" id="RUS90428.1"/>
    </source>
</evidence>
<keyword evidence="1" id="KW-0813">Transport</keyword>
<dbReference type="PRINTS" id="PR00978">
    <property type="entry name" value="STARPROTEIN"/>
</dbReference>
<name>A0A3S1BSQ8_ELYCH</name>
<comment type="function">
    <text evidence="4">May be involved in the intracellular transport of sterols or other lipids. May bind cholesterol or other sterols.</text>
</comment>
<accession>A0A3S1BSQ8</accession>
<dbReference type="InterPro" id="IPR043556">
    <property type="entry name" value="StARD5/6"/>
</dbReference>
<dbReference type="CDD" id="cd00177">
    <property type="entry name" value="START"/>
    <property type="match status" value="1"/>
</dbReference>